<organism evidence="7 8">
    <name type="scientific">Streptococcus hyointestinalis</name>
    <dbReference type="NCBI Taxonomy" id="1337"/>
    <lineage>
        <taxon>Bacteria</taxon>
        <taxon>Bacillati</taxon>
        <taxon>Bacillota</taxon>
        <taxon>Bacilli</taxon>
        <taxon>Lactobacillales</taxon>
        <taxon>Streptococcaceae</taxon>
        <taxon>Streptococcus</taxon>
    </lineage>
</organism>
<keyword evidence="8" id="KW-1185">Reference proteome</keyword>
<protein>
    <submittedName>
        <fullName evidence="7">Iron complex transport system substrate-binding protein</fullName>
    </submittedName>
</protein>
<evidence type="ECO:0000256" key="1">
    <source>
        <dbReference type="ARBA" id="ARBA00004196"/>
    </source>
</evidence>
<evidence type="ECO:0000256" key="3">
    <source>
        <dbReference type="ARBA" id="ARBA00022448"/>
    </source>
</evidence>
<evidence type="ECO:0000259" key="6">
    <source>
        <dbReference type="PROSITE" id="PS50983"/>
    </source>
</evidence>
<keyword evidence="4 5" id="KW-0732">Signal</keyword>
<comment type="subcellular location">
    <subcellularLocation>
        <location evidence="1">Cell envelope</location>
    </subcellularLocation>
</comment>
<evidence type="ECO:0000256" key="4">
    <source>
        <dbReference type="ARBA" id="ARBA00022729"/>
    </source>
</evidence>
<dbReference type="InterPro" id="IPR051313">
    <property type="entry name" value="Bact_iron-sidero_bind"/>
</dbReference>
<accession>A0A380K7W1</accession>
<dbReference type="PROSITE" id="PS51257">
    <property type="entry name" value="PROKAR_LIPOPROTEIN"/>
    <property type="match status" value="1"/>
</dbReference>
<evidence type="ECO:0000256" key="2">
    <source>
        <dbReference type="ARBA" id="ARBA00008814"/>
    </source>
</evidence>
<reference evidence="7 8" key="1">
    <citation type="submission" date="2018-06" db="EMBL/GenBank/DDBJ databases">
        <authorList>
            <consortium name="Pathogen Informatics"/>
            <person name="Doyle S."/>
        </authorList>
    </citation>
    <scope>NUCLEOTIDE SEQUENCE [LARGE SCALE GENOMIC DNA]</scope>
    <source>
        <strain evidence="7 8">NCTC12224</strain>
    </source>
</reference>
<dbReference type="Gene3D" id="3.40.50.1980">
    <property type="entry name" value="Nitrogenase molybdenum iron protein domain"/>
    <property type="match status" value="2"/>
</dbReference>
<feature type="chain" id="PRO_5038771408" evidence="5">
    <location>
        <begin position="20"/>
        <end position="313"/>
    </location>
</feature>
<dbReference type="PANTHER" id="PTHR30532:SF26">
    <property type="entry name" value="IRON(3+)-HYDROXAMATE-BINDING PROTEIN FHUD"/>
    <property type="match status" value="1"/>
</dbReference>
<dbReference type="EMBL" id="UHFN01000007">
    <property type="protein sequence ID" value="SUN60347.1"/>
    <property type="molecule type" value="Genomic_DNA"/>
</dbReference>
<dbReference type="PROSITE" id="PS50983">
    <property type="entry name" value="FE_B12_PBP"/>
    <property type="match status" value="1"/>
</dbReference>
<dbReference type="InterPro" id="IPR002491">
    <property type="entry name" value="ABC_transptr_periplasmic_BD"/>
</dbReference>
<dbReference type="SUPFAM" id="SSF53807">
    <property type="entry name" value="Helical backbone' metal receptor"/>
    <property type="match status" value="1"/>
</dbReference>
<proteinExistence type="inferred from homology"/>
<comment type="similarity">
    <text evidence="2">Belongs to the bacterial solute-binding protein 8 family.</text>
</comment>
<feature type="signal peptide" evidence="5">
    <location>
        <begin position="1"/>
        <end position="19"/>
    </location>
</feature>
<evidence type="ECO:0000313" key="7">
    <source>
        <dbReference type="EMBL" id="SUN60347.1"/>
    </source>
</evidence>
<dbReference type="Pfam" id="PF01497">
    <property type="entry name" value="Peripla_BP_2"/>
    <property type="match status" value="1"/>
</dbReference>
<dbReference type="GO" id="GO:1901678">
    <property type="term" value="P:iron coordination entity transport"/>
    <property type="evidence" value="ECO:0007669"/>
    <property type="project" value="UniProtKB-ARBA"/>
</dbReference>
<dbReference type="GO" id="GO:0030288">
    <property type="term" value="C:outer membrane-bounded periplasmic space"/>
    <property type="evidence" value="ECO:0007669"/>
    <property type="project" value="TreeGrafter"/>
</dbReference>
<dbReference type="Proteomes" id="UP000254924">
    <property type="component" value="Unassembled WGS sequence"/>
</dbReference>
<name>A0A380K7W1_9STRE</name>
<gene>
    <name evidence="7" type="primary">fhuD</name>
    <name evidence="7" type="ORF">NCTC12224_00827</name>
</gene>
<evidence type="ECO:0000256" key="5">
    <source>
        <dbReference type="SAM" id="SignalP"/>
    </source>
</evidence>
<evidence type="ECO:0000313" key="8">
    <source>
        <dbReference type="Proteomes" id="UP000254924"/>
    </source>
</evidence>
<sequence>MKKIASWLTLLLAALVLVACGNQSKTSTSTNEISSMPKISGFTYHGDIPKNPKKVVNFAYSYTGYLLELGVNVNSYSLDLEKNSPVFGNDLKKAKAVQLTSDDTEAIAAQEPDLIIAFSTDQNLESLKKIAPVFEIKYGERNYLQMLTDLGKVFGKENKAKAWLAQWKKSVAKAKKELANYISPTSTFTVMDFYDKSLYLYGNNWGRGGELIYDALGYQAPEKVKEDVFKPGWLGISQEVIGEYIGDYALLNVDSKTSQAAASLKESDVWKNIPAVKAGHVLKVSEGTFYFSDPLSLDAQLKAFVSAIKKMDK</sequence>
<keyword evidence="3" id="KW-0813">Transport</keyword>
<feature type="domain" description="Fe/B12 periplasmic-binding" evidence="6">
    <location>
        <begin position="54"/>
        <end position="312"/>
    </location>
</feature>
<dbReference type="AlphaFoldDB" id="A0A380K7W1"/>
<dbReference type="PANTHER" id="PTHR30532">
    <property type="entry name" value="IRON III DICITRATE-BINDING PERIPLASMIC PROTEIN"/>
    <property type="match status" value="1"/>
</dbReference>
<dbReference type="OrthoDB" id="2241086at2"/>